<sequence length="226" mass="26437">MSQEHELFENEHVHKIYRKIATDFDRTRVNNWRYVEEFIEETPVDSNAKIADIGCGNGKYMLLRKDQFYGCDMCQELVDICVGKSLNAVKGDIMKIPFETDSFDKVICIAVLHHLSSEERRLDAIKELIRIAKKGGKILITVWACEDEGEANKKKKSFAQFPEKSVNMTAQDVSVPWKKFDEHMGDRYYHLFKERELFELCKITGVDIVDYLYERGNWNIVLHKTM</sequence>
<dbReference type="GO" id="GO:0006400">
    <property type="term" value="P:tRNA modification"/>
    <property type="evidence" value="ECO:0007669"/>
    <property type="project" value="UniProtKB-ARBA"/>
</dbReference>
<dbReference type="GO" id="GO:0032259">
    <property type="term" value="P:methylation"/>
    <property type="evidence" value="ECO:0007669"/>
    <property type="project" value="UniProtKB-KW"/>
</dbReference>
<evidence type="ECO:0000256" key="1">
    <source>
        <dbReference type="ARBA" id="ARBA00022603"/>
    </source>
</evidence>
<protein>
    <submittedName>
        <fullName evidence="4">Methyltransferase</fullName>
    </submittedName>
</protein>
<gene>
    <name evidence="4" type="ORF">Terrestrivirus2_71</name>
</gene>
<evidence type="ECO:0000313" key="4">
    <source>
        <dbReference type="EMBL" id="AYV75563.1"/>
    </source>
</evidence>
<name>A0A3G4ZPN3_9VIRU</name>
<reference evidence="4" key="1">
    <citation type="submission" date="2018-10" db="EMBL/GenBank/DDBJ databases">
        <title>Hidden diversity of soil giant viruses.</title>
        <authorList>
            <person name="Schulz F."/>
            <person name="Alteio L."/>
            <person name="Goudeau D."/>
            <person name="Ryan E.M."/>
            <person name="Malmstrom R.R."/>
            <person name="Blanchard J."/>
            <person name="Woyke T."/>
        </authorList>
    </citation>
    <scope>NUCLEOTIDE SEQUENCE</scope>
    <source>
        <strain evidence="4">TEV1</strain>
    </source>
</reference>
<evidence type="ECO:0000256" key="2">
    <source>
        <dbReference type="ARBA" id="ARBA00022679"/>
    </source>
</evidence>
<dbReference type="EMBL" id="MK071980">
    <property type="protein sequence ID" value="AYV75563.1"/>
    <property type="molecule type" value="Genomic_DNA"/>
</dbReference>
<dbReference type="InterPro" id="IPR013216">
    <property type="entry name" value="Methyltransf_11"/>
</dbReference>
<organism evidence="4">
    <name type="scientific">Terrestrivirus sp</name>
    <dbReference type="NCBI Taxonomy" id="2487775"/>
    <lineage>
        <taxon>Viruses</taxon>
        <taxon>Varidnaviria</taxon>
        <taxon>Bamfordvirae</taxon>
        <taxon>Nucleocytoviricota</taxon>
        <taxon>Megaviricetes</taxon>
        <taxon>Imitervirales</taxon>
        <taxon>Mimiviridae</taxon>
        <taxon>Klosneuvirinae</taxon>
    </lineage>
</organism>
<dbReference type="PANTHER" id="PTHR13069">
    <property type="entry name" value="ALKYLATED DNA REPAIR PROTEIN ALKB HOMOLOG 8"/>
    <property type="match status" value="1"/>
</dbReference>
<dbReference type="InterPro" id="IPR051422">
    <property type="entry name" value="AlkB_tRNA_MeTrf/Diox"/>
</dbReference>
<dbReference type="InterPro" id="IPR029063">
    <property type="entry name" value="SAM-dependent_MTases_sf"/>
</dbReference>
<dbReference type="SUPFAM" id="SSF53335">
    <property type="entry name" value="S-adenosyl-L-methionine-dependent methyltransferases"/>
    <property type="match status" value="1"/>
</dbReference>
<accession>A0A3G4ZPN3</accession>
<keyword evidence="2 4" id="KW-0808">Transferase</keyword>
<dbReference type="PANTHER" id="PTHR13069:SF21">
    <property type="entry name" value="ALKYLATED DNA REPAIR PROTEIN ALKB HOMOLOG 8"/>
    <property type="match status" value="1"/>
</dbReference>
<dbReference type="GO" id="GO:0008175">
    <property type="term" value="F:tRNA methyltransferase activity"/>
    <property type="evidence" value="ECO:0007669"/>
    <property type="project" value="UniProtKB-ARBA"/>
</dbReference>
<dbReference type="CDD" id="cd02440">
    <property type="entry name" value="AdoMet_MTases"/>
    <property type="match status" value="1"/>
</dbReference>
<proteinExistence type="predicted"/>
<dbReference type="Gene3D" id="3.40.50.150">
    <property type="entry name" value="Vaccinia Virus protein VP39"/>
    <property type="match status" value="1"/>
</dbReference>
<keyword evidence="1 4" id="KW-0489">Methyltransferase</keyword>
<dbReference type="GO" id="GO:0008757">
    <property type="term" value="F:S-adenosylmethionine-dependent methyltransferase activity"/>
    <property type="evidence" value="ECO:0007669"/>
    <property type="project" value="InterPro"/>
</dbReference>
<dbReference type="Pfam" id="PF08241">
    <property type="entry name" value="Methyltransf_11"/>
    <property type="match status" value="1"/>
</dbReference>
<evidence type="ECO:0000259" key="3">
    <source>
        <dbReference type="Pfam" id="PF08241"/>
    </source>
</evidence>
<feature type="domain" description="Methyltransferase type 11" evidence="3">
    <location>
        <begin position="52"/>
        <end position="140"/>
    </location>
</feature>